<dbReference type="EMBL" id="KQ483609">
    <property type="protein sequence ID" value="KYP44891.1"/>
    <property type="molecule type" value="Genomic_DNA"/>
</dbReference>
<sequence length="577" mass="65823">MKKWEQFKAIINNKELLKKPFDMFGNTAIHVVARSGREQQQVLIELLHMLSHTEQLDALRWQNCEGNTVLHEVMLLDDPKMVDVIMEVDKMMEHDKKPLLEIVNNANETPAYRAAKYGMLRVLKHLHANYGIEYKHFPDQLFKGLKRPILHYCLLTFNFGKTMVEKEVVSGKVIVDGVDKKKRKHAGNNKKDSHPLISISGFECVKGDVGYIYIENIWNKKKSHKFAEQLLELLLDSDDSWKQCVLVPPNEPIGFSMRDKSLNLAKNTLAMWETPLFLGAASGIVEVVKRIVERYPEAISYVNDDGLNVLHVAVKHRQLKIYEYIVKIPAYESLITRISKDKRTILHQAASMDYYREQSVAGVAYQLQRELQWYHRVSEIVPRQYLMHTDKDGLTPGGLLDIDHADMHNEAKQWMKETSQSCSTVAVLIAGVVFAAAYAIPGGTEGGRPVLSNSSAFRIFTIMDVVALATSLGSVVMFLSILTSSFELWEFHKSLPRKLKLGFMMLFFSLITTMLAFAATILLTIRLEGNKKSTTLAYSLAFVIVSIFGLTQFPLYEMLEDQFENCSQIWKSLRKIV</sequence>
<keyword evidence="2" id="KW-0812">Transmembrane</keyword>
<keyword evidence="2" id="KW-0472">Membrane</keyword>
<keyword evidence="2" id="KW-1133">Transmembrane helix</keyword>
<evidence type="ECO:0000313" key="4">
    <source>
        <dbReference type="EMBL" id="KYP44891.1"/>
    </source>
</evidence>
<dbReference type="SUPFAM" id="SSF48403">
    <property type="entry name" value="Ankyrin repeat"/>
    <property type="match status" value="1"/>
</dbReference>
<dbReference type="Gramene" id="C.cajan_32676.t">
    <property type="protein sequence ID" value="C.cajan_32676.t"/>
    <property type="gene ID" value="C.cajan_32676"/>
</dbReference>
<dbReference type="InterPro" id="IPR026961">
    <property type="entry name" value="PGG_dom"/>
</dbReference>
<dbReference type="Proteomes" id="UP000075243">
    <property type="component" value="Unassembled WGS sequence"/>
</dbReference>
<dbReference type="STRING" id="3821.A0A151RQR5"/>
<feature type="transmembrane region" description="Helical" evidence="2">
    <location>
        <begin position="456"/>
        <end position="481"/>
    </location>
</feature>
<dbReference type="AlphaFoldDB" id="A0A151RQR5"/>
<dbReference type="OMA" id="CELEWYH"/>
<dbReference type="PANTHER" id="PTHR24177:SF215">
    <property type="entry name" value="PGG DOMAIN-CONTAINING PROTEIN"/>
    <property type="match status" value="1"/>
</dbReference>
<feature type="domain" description="PGG" evidence="3">
    <location>
        <begin position="413"/>
        <end position="522"/>
    </location>
</feature>
<evidence type="ECO:0000256" key="2">
    <source>
        <dbReference type="SAM" id="Phobius"/>
    </source>
</evidence>
<proteinExistence type="predicted"/>
<feature type="transmembrane region" description="Helical" evidence="2">
    <location>
        <begin position="501"/>
        <end position="523"/>
    </location>
</feature>
<accession>A0A151RQR5</accession>
<organism evidence="4 5">
    <name type="scientific">Cajanus cajan</name>
    <name type="common">Pigeon pea</name>
    <name type="synonym">Cajanus indicus</name>
    <dbReference type="NCBI Taxonomy" id="3821"/>
    <lineage>
        <taxon>Eukaryota</taxon>
        <taxon>Viridiplantae</taxon>
        <taxon>Streptophyta</taxon>
        <taxon>Embryophyta</taxon>
        <taxon>Tracheophyta</taxon>
        <taxon>Spermatophyta</taxon>
        <taxon>Magnoliopsida</taxon>
        <taxon>eudicotyledons</taxon>
        <taxon>Gunneridae</taxon>
        <taxon>Pentapetalae</taxon>
        <taxon>rosids</taxon>
        <taxon>fabids</taxon>
        <taxon>Fabales</taxon>
        <taxon>Fabaceae</taxon>
        <taxon>Papilionoideae</taxon>
        <taxon>50 kb inversion clade</taxon>
        <taxon>NPAAA clade</taxon>
        <taxon>indigoferoid/millettioid clade</taxon>
        <taxon>Phaseoleae</taxon>
        <taxon>Cajanus</taxon>
    </lineage>
</organism>
<dbReference type="SUPFAM" id="SSF140860">
    <property type="entry name" value="Pseudo ankyrin repeat-like"/>
    <property type="match status" value="1"/>
</dbReference>
<protein>
    <recommendedName>
        <fullName evidence="3">PGG domain-containing protein</fullName>
    </recommendedName>
</protein>
<keyword evidence="5" id="KW-1185">Reference proteome</keyword>
<reference evidence="4" key="1">
    <citation type="journal article" date="2012" name="Nat. Biotechnol.">
        <title>Draft genome sequence of pigeonpea (Cajanus cajan), an orphan legume crop of resource-poor farmers.</title>
        <authorList>
            <person name="Varshney R.K."/>
            <person name="Chen W."/>
            <person name="Li Y."/>
            <person name="Bharti A.K."/>
            <person name="Saxena R.K."/>
            <person name="Schlueter J.A."/>
            <person name="Donoghue M.T."/>
            <person name="Azam S."/>
            <person name="Fan G."/>
            <person name="Whaley A.M."/>
            <person name="Farmer A.D."/>
            <person name="Sheridan J."/>
            <person name="Iwata A."/>
            <person name="Tuteja R."/>
            <person name="Penmetsa R.V."/>
            <person name="Wu W."/>
            <person name="Upadhyaya H.D."/>
            <person name="Yang S.P."/>
            <person name="Shah T."/>
            <person name="Saxena K.B."/>
            <person name="Michael T."/>
            <person name="McCombie W.R."/>
            <person name="Yang B."/>
            <person name="Zhang G."/>
            <person name="Yang H."/>
            <person name="Wang J."/>
            <person name="Spillane C."/>
            <person name="Cook D.R."/>
            <person name="May G.D."/>
            <person name="Xu X."/>
            <person name="Jackson S.A."/>
        </authorList>
    </citation>
    <scope>NUCLEOTIDE SEQUENCE [LARGE SCALE GENOMIC DNA]</scope>
</reference>
<gene>
    <name evidence="4" type="ORF">KK1_033571</name>
</gene>
<feature type="transmembrane region" description="Helical" evidence="2">
    <location>
        <begin position="425"/>
        <end position="444"/>
    </location>
</feature>
<dbReference type="GO" id="GO:0005886">
    <property type="term" value="C:plasma membrane"/>
    <property type="evidence" value="ECO:0007669"/>
    <property type="project" value="UniProtKB-SubCell"/>
</dbReference>
<dbReference type="PANTHER" id="PTHR24177">
    <property type="entry name" value="CASKIN"/>
    <property type="match status" value="1"/>
</dbReference>
<evidence type="ECO:0000259" key="3">
    <source>
        <dbReference type="Pfam" id="PF13962"/>
    </source>
</evidence>
<dbReference type="InterPro" id="IPR036770">
    <property type="entry name" value="Ankyrin_rpt-contain_sf"/>
</dbReference>
<evidence type="ECO:0000256" key="1">
    <source>
        <dbReference type="ARBA" id="ARBA00004202"/>
    </source>
</evidence>
<dbReference type="Pfam" id="PF13962">
    <property type="entry name" value="PGG"/>
    <property type="match status" value="1"/>
</dbReference>
<evidence type="ECO:0000313" key="5">
    <source>
        <dbReference type="Proteomes" id="UP000075243"/>
    </source>
</evidence>
<comment type="subcellular location">
    <subcellularLocation>
        <location evidence="1">Cell membrane</location>
        <topology evidence="1">Peripheral membrane protein</topology>
    </subcellularLocation>
</comment>
<dbReference type="Gene3D" id="1.25.40.20">
    <property type="entry name" value="Ankyrin repeat-containing domain"/>
    <property type="match status" value="2"/>
</dbReference>
<name>A0A151RQR5_CAJCA</name>
<feature type="transmembrane region" description="Helical" evidence="2">
    <location>
        <begin position="535"/>
        <end position="555"/>
    </location>
</feature>